<protein>
    <submittedName>
        <fullName evidence="2">Universal bacterial protein YeaZ</fullName>
    </submittedName>
</protein>
<dbReference type="InterPro" id="IPR022496">
    <property type="entry name" value="T6A_TsaB"/>
</dbReference>
<reference evidence="2 3" key="1">
    <citation type="submission" date="2009-04" db="EMBL/GenBank/DDBJ databases">
        <authorList>
            <person name="Sebastian Y."/>
            <person name="Madupu R."/>
            <person name="Durkin A.S."/>
            <person name="Torralba M."/>
            <person name="Methe B."/>
            <person name="Sutton G.G."/>
            <person name="Strausberg R.L."/>
            <person name="Nelson K.E."/>
        </authorList>
    </citation>
    <scope>NUCLEOTIDE SEQUENCE [LARGE SCALE GENOMIC DNA]</scope>
    <source>
        <strain evidence="3">ATCC 35406 / BCRC 14492 / JCM 8526 / NCTC 13058 / HG 370</strain>
    </source>
</reference>
<dbReference type="AlphaFoldDB" id="C3J8A7"/>
<dbReference type="GO" id="GO:0002949">
    <property type="term" value="P:tRNA threonylcarbamoyladenosine modification"/>
    <property type="evidence" value="ECO:0007669"/>
    <property type="project" value="InterPro"/>
</dbReference>
<dbReference type="Proteomes" id="UP000004295">
    <property type="component" value="Unassembled WGS sequence"/>
</dbReference>
<dbReference type="eggNOG" id="COG1214">
    <property type="taxonomic scope" value="Bacteria"/>
</dbReference>
<dbReference type="EMBL" id="ACNN01000005">
    <property type="protein sequence ID" value="EEN83724.1"/>
    <property type="molecule type" value="Genomic_DNA"/>
</dbReference>
<keyword evidence="3" id="KW-1185">Reference proteome</keyword>
<sequence>MISAHQPAISQLEAILAIDTSTNVCSLALLSREGVIAERIDRKGNEHAALIARFADELKSEAGEKGYSIVAVAVSGGPGSYTGLRIGASFAKGYCFASSKPLIAVSTLESLAWGAIEQGLIPQEALIVPMIDAGRMEVYTTTYSAEGTQLVAPHAEIIQPESYTDVSLDTPICLIGNGAAKCAEVLTDSRFRITPTEALASSLRLPAWQALDQGRTADVAYWVPDYIKPYNAVIAKNKVLNR</sequence>
<dbReference type="GO" id="GO:0005829">
    <property type="term" value="C:cytosol"/>
    <property type="evidence" value="ECO:0007669"/>
    <property type="project" value="TreeGrafter"/>
</dbReference>
<dbReference type="InterPro" id="IPR000905">
    <property type="entry name" value="Gcp-like_dom"/>
</dbReference>
<dbReference type="InterPro" id="IPR043129">
    <property type="entry name" value="ATPase_NBD"/>
</dbReference>
<dbReference type="CDD" id="cd24032">
    <property type="entry name" value="ASKHA_NBD_TsaB"/>
    <property type="match status" value="1"/>
</dbReference>
<dbReference type="Pfam" id="PF00814">
    <property type="entry name" value="TsaD"/>
    <property type="match status" value="1"/>
</dbReference>
<dbReference type="Gene3D" id="3.30.420.40">
    <property type="match status" value="2"/>
</dbReference>
<proteinExistence type="predicted"/>
<comment type="caution">
    <text evidence="2">The sequence shown here is derived from an EMBL/GenBank/DDBJ whole genome shotgun (WGS) entry which is preliminary data.</text>
</comment>
<dbReference type="STRING" id="553175.POREN0001_1352"/>
<dbReference type="NCBIfam" id="TIGR03725">
    <property type="entry name" value="T6A_YeaZ"/>
    <property type="match status" value="1"/>
</dbReference>
<name>C3J8A7_POREA</name>
<evidence type="ECO:0000259" key="1">
    <source>
        <dbReference type="Pfam" id="PF00814"/>
    </source>
</evidence>
<evidence type="ECO:0000313" key="2">
    <source>
        <dbReference type="EMBL" id="EEN83724.1"/>
    </source>
</evidence>
<organism evidence="2 3">
    <name type="scientific">Porphyromonas endodontalis (strain ATCC 35406 / DSM 24491 / JCM 8526 / CCUG 16442 / BCRC 14492 / NCTC 13058 / HG 370)</name>
    <name type="common">Bacteroides endodontalis</name>
    <dbReference type="NCBI Taxonomy" id="553175"/>
    <lineage>
        <taxon>Bacteria</taxon>
        <taxon>Pseudomonadati</taxon>
        <taxon>Bacteroidota</taxon>
        <taxon>Bacteroidia</taxon>
        <taxon>Bacteroidales</taxon>
        <taxon>Porphyromonadaceae</taxon>
        <taxon>Porphyromonas</taxon>
    </lineage>
</organism>
<dbReference type="PANTHER" id="PTHR11735">
    <property type="entry name" value="TRNA N6-ADENOSINE THREONYLCARBAMOYLTRANSFERASE"/>
    <property type="match status" value="1"/>
</dbReference>
<evidence type="ECO:0000313" key="3">
    <source>
        <dbReference type="Proteomes" id="UP000004295"/>
    </source>
</evidence>
<accession>C3J8A7</accession>
<dbReference type="SUPFAM" id="SSF53067">
    <property type="entry name" value="Actin-like ATPase domain"/>
    <property type="match status" value="2"/>
</dbReference>
<feature type="domain" description="Gcp-like" evidence="1">
    <location>
        <begin position="45"/>
        <end position="164"/>
    </location>
</feature>
<dbReference type="PANTHER" id="PTHR11735:SF11">
    <property type="entry name" value="TRNA THREONYLCARBAMOYLADENOSINE BIOSYNTHESIS PROTEIN TSAB"/>
    <property type="match status" value="1"/>
</dbReference>
<gene>
    <name evidence="2" type="primary">yeaZ</name>
    <name evidence="2" type="ORF">POREN0001_1352</name>
</gene>